<proteinExistence type="predicted"/>
<protein>
    <recommendedName>
        <fullName evidence="3">Formylmethanofuran dehydrogenase subunit E domain-containing protein</fullName>
    </recommendedName>
</protein>
<dbReference type="EMBL" id="MARB01000040">
    <property type="protein sequence ID" value="ODJ85675.1"/>
    <property type="molecule type" value="Genomic_DNA"/>
</dbReference>
<dbReference type="Proteomes" id="UP000094769">
    <property type="component" value="Unassembled WGS sequence"/>
</dbReference>
<dbReference type="AlphaFoldDB" id="A0A7Z1AD81"/>
<keyword evidence="2" id="KW-1185">Reference proteome</keyword>
<dbReference type="RefSeq" id="WP_069128402.1">
    <property type="nucleotide sequence ID" value="NZ_MARB01000040.1"/>
</dbReference>
<name>A0A7Z1AD81_9GAMM</name>
<dbReference type="OrthoDB" id="1680380at2"/>
<evidence type="ECO:0000313" key="2">
    <source>
        <dbReference type="Proteomes" id="UP000094769"/>
    </source>
</evidence>
<evidence type="ECO:0000313" key="1">
    <source>
        <dbReference type="EMBL" id="ODJ85675.1"/>
    </source>
</evidence>
<evidence type="ECO:0008006" key="3">
    <source>
        <dbReference type="Google" id="ProtNLM"/>
    </source>
</evidence>
<sequence>MKTTDIQIIDNGVLVTRSFEEALKFHRGNAYWGCALAFRMLQYAAQLLSREKTWERQDLTIESGHPGPGVRDTIEYVTGCVSAGRFQLTCTTCETRCVSDMDYSWRVNDGKHYLTLRLADGIVSSEFLQLLDIINRNEADEHHYERLESLKKAMMEKIWSLDLEQAFPDARFIRA</sequence>
<comment type="caution">
    <text evidence="1">The sequence shown here is derived from an EMBL/GenBank/DDBJ whole genome shotgun (WGS) entry which is preliminary data.</text>
</comment>
<organism evidence="1 2">
    <name type="scientific">Candidatus Thiodiazotropha endolucinida</name>
    <dbReference type="NCBI Taxonomy" id="1655433"/>
    <lineage>
        <taxon>Bacteria</taxon>
        <taxon>Pseudomonadati</taxon>
        <taxon>Pseudomonadota</taxon>
        <taxon>Gammaproteobacteria</taxon>
        <taxon>Chromatiales</taxon>
        <taxon>Sedimenticolaceae</taxon>
        <taxon>Candidatus Thiodiazotropha</taxon>
    </lineage>
</organism>
<gene>
    <name evidence="1" type="ORF">CODIS_40980</name>
</gene>
<accession>A0A7Z1AD81</accession>
<reference evidence="1 2" key="1">
    <citation type="submission" date="2016-06" db="EMBL/GenBank/DDBJ databases">
        <title>Genome sequence of endosymbiont of Candidatus Endolucinida thiodiazotropha.</title>
        <authorList>
            <person name="Poehlein A."/>
            <person name="Koenig S."/>
            <person name="Heiden S.E."/>
            <person name="Thuermer A."/>
            <person name="Voget S."/>
            <person name="Daniel R."/>
            <person name="Markert S."/>
            <person name="Gros O."/>
            <person name="Schweder T."/>
        </authorList>
    </citation>
    <scope>NUCLEOTIDE SEQUENCE [LARGE SCALE GENOMIC DNA]</scope>
    <source>
        <strain evidence="1 2">COS</strain>
    </source>
</reference>